<evidence type="ECO:0000259" key="1">
    <source>
        <dbReference type="PROSITE" id="PS01186"/>
    </source>
</evidence>
<proteinExistence type="predicted"/>
<sequence length="217" mass="24590">MNHYCCVPQCSSWVKETPELSFHTFLKAVKSEQKYIQQRSSNLVNISVRITGVSRLASIEVVLISIFGATNKDWQYVWSMASFELPSKGGNKVGIALTHRSFLNILSSKWSSHSLWLLYKLSSFSRANERVWVYTSHDKKESNESIKDINITYSWNYERVPARSECINGHHTCAEESEICDDLDEGFKCRCGFGYKPGATGCEPVCPLVTSLELVKS</sequence>
<dbReference type="PROSITE" id="PS01186">
    <property type="entry name" value="EGF_2"/>
    <property type="match status" value="1"/>
</dbReference>
<evidence type="ECO:0000313" key="3">
    <source>
        <dbReference type="Proteomes" id="UP001162164"/>
    </source>
</evidence>
<accession>A0ABQ9JIM2</accession>
<reference evidence="2" key="1">
    <citation type="journal article" date="2023" name="Insect Mol. Biol.">
        <title>Genome sequencing provides insights into the evolution of gene families encoding plant cell wall-degrading enzymes in longhorned beetles.</title>
        <authorList>
            <person name="Shin N.R."/>
            <person name="Okamura Y."/>
            <person name="Kirsch R."/>
            <person name="Pauchet Y."/>
        </authorList>
    </citation>
    <scope>NUCLEOTIDE SEQUENCE</scope>
    <source>
        <strain evidence="2">MMC_N1</strain>
    </source>
</reference>
<comment type="caution">
    <text evidence="2">The sequence shown here is derived from an EMBL/GenBank/DDBJ whole genome shotgun (WGS) entry which is preliminary data.</text>
</comment>
<protein>
    <recommendedName>
        <fullName evidence="1">EGF-like domain-containing protein</fullName>
    </recommendedName>
</protein>
<feature type="domain" description="EGF-like" evidence="1">
    <location>
        <begin position="189"/>
        <end position="202"/>
    </location>
</feature>
<keyword evidence="3" id="KW-1185">Reference proteome</keyword>
<dbReference type="InterPro" id="IPR000742">
    <property type="entry name" value="EGF"/>
</dbReference>
<name>A0ABQ9JIM2_9CUCU</name>
<dbReference type="EMBL" id="JAPWTJ010000478">
    <property type="protein sequence ID" value="KAJ8978061.1"/>
    <property type="molecule type" value="Genomic_DNA"/>
</dbReference>
<gene>
    <name evidence="2" type="ORF">NQ317_015868</name>
</gene>
<dbReference type="Proteomes" id="UP001162164">
    <property type="component" value="Unassembled WGS sequence"/>
</dbReference>
<evidence type="ECO:0000313" key="2">
    <source>
        <dbReference type="EMBL" id="KAJ8978061.1"/>
    </source>
</evidence>
<organism evidence="2 3">
    <name type="scientific">Molorchus minor</name>
    <dbReference type="NCBI Taxonomy" id="1323400"/>
    <lineage>
        <taxon>Eukaryota</taxon>
        <taxon>Metazoa</taxon>
        <taxon>Ecdysozoa</taxon>
        <taxon>Arthropoda</taxon>
        <taxon>Hexapoda</taxon>
        <taxon>Insecta</taxon>
        <taxon>Pterygota</taxon>
        <taxon>Neoptera</taxon>
        <taxon>Endopterygota</taxon>
        <taxon>Coleoptera</taxon>
        <taxon>Polyphaga</taxon>
        <taxon>Cucujiformia</taxon>
        <taxon>Chrysomeloidea</taxon>
        <taxon>Cerambycidae</taxon>
        <taxon>Lamiinae</taxon>
        <taxon>Monochamini</taxon>
        <taxon>Molorchus</taxon>
    </lineage>
</organism>